<keyword evidence="5" id="KW-0255">Endonuclease</keyword>
<dbReference type="PANTHER" id="PTHR37984">
    <property type="entry name" value="PROTEIN CBG26694"/>
    <property type="match status" value="1"/>
</dbReference>
<dbReference type="GO" id="GO:0015074">
    <property type="term" value="P:DNA integration"/>
    <property type="evidence" value="ECO:0007669"/>
    <property type="project" value="InterPro"/>
</dbReference>
<dbReference type="InterPro" id="IPR010666">
    <property type="entry name" value="Znf_GRF"/>
</dbReference>
<dbReference type="Pfam" id="PF07727">
    <property type="entry name" value="RVT_2"/>
    <property type="match status" value="1"/>
</dbReference>
<dbReference type="InterPro" id="IPR012337">
    <property type="entry name" value="RNaseH-like_sf"/>
</dbReference>
<dbReference type="InterPro" id="IPR036397">
    <property type="entry name" value="RNaseH_sf"/>
</dbReference>
<evidence type="ECO:0000259" key="13">
    <source>
        <dbReference type="PROSITE" id="PS51999"/>
    </source>
</evidence>
<evidence type="ECO:0000259" key="11">
    <source>
        <dbReference type="PROSITE" id="PS50158"/>
    </source>
</evidence>
<keyword evidence="4" id="KW-0479">Metal-binding</keyword>
<keyword evidence="16" id="KW-1185">Reference proteome</keyword>
<dbReference type="GO" id="GO:0008270">
    <property type="term" value="F:zinc ion binding"/>
    <property type="evidence" value="ECO:0007669"/>
    <property type="project" value="UniProtKB-KW"/>
</dbReference>
<dbReference type="InterPro" id="IPR001584">
    <property type="entry name" value="Integrase_cat-core"/>
</dbReference>
<dbReference type="SMART" id="SM00343">
    <property type="entry name" value="ZnF_C2HC"/>
    <property type="match status" value="1"/>
</dbReference>
<dbReference type="InterPro" id="IPR036875">
    <property type="entry name" value="Znf_CCHC_sf"/>
</dbReference>
<dbReference type="InterPro" id="IPR021109">
    <property type="entry name" value="Peptidase_aspartic_dom_sf"/>
</dbReference>
<dbReference type="Gene3D" id="4.10.60.10">
    <property type="entry name" value="Zinc finger, CCHC-type"/>
    <property type="match status" value="1"/>
</dbReference>
<feature type="domain" description="Integrase catalytic" evidence="12">
    <location>
        <begin position="1803"/>
        <end position="1964"/>
    </location>
</feature>
<keyword evidence="6 8" id="KW-0863">Zinc-finger</keyword>
<dbReference type="SUPFAM" id="SSF53098">
    <property type="entry name" value="Ribonuclease H-like"/>
    <property type="match status" value="1"/>
</dbReference>
<keyword evidence="7" id="KW-0862">Zinc</keyword>
<dbReference type="EMBL" id="CAMXCT010002868">
    <property type="protein sequence ID" value="CAI4000969.1"/>
    <property type="molecule type" value="Genomic_DNA"/>
</dbReference>
<protein>
    <submittedName>
        <fullName evidence="15">Retrovirus-related Pol polyprotein from transposon RE1 (Retro element 1) (AtRE1)</fullName>
    </submittedName>
</protein>
<dbReference type="Gene3D" id="3.30.420.10">
    <property type="entry name" value="Ribonuclease H-like superfamily/Ribonuclease H"/>
    <property type="match status" value="1"/>
</dbReference>
<evidence type="ECO:0000256" key="3">
    <source>
        <dbReference type="ARBA" id="ARBA00022722"/>
    </source>
</evidence>
<dbReference type="InterPro" id="IPR050951">
    <property type="entry name" value="Retrovirus_Pol_polyprotein"/>
</dbReference>
<evidence type="ECO:0000313" key="16">
    <source>
        <dbReference type="Proteomes" id="UP001152797"/>
    </source>
</evidence>
<dbReference type="Pfam" id="PF06839">
    <property type="entry name" value="Zn_ribbon_GRF"/>
    <property type="match status" value="1"/>
</dbReference>
<feature type="region of interest" description="Disordered" evidence="10">
    <location>
        <begin position="35"/>
        <end position="66"/>
    </location>
</feature>
<evidence type="ECO:0000256" key="6">
    <source>
        <dbReference type="ARBA" id="ARBA00022771"/>
    </source>
</evidence>
<feature type="coiled-coil region" evidence="9">
    <location>
        <begin position="1294"/>
        <end position="1349"/>
    </location>
</feature>
<keyword evidence="5" id="KW-0378">Hydrolase</keyword>
<keyword evidence="1" id="KW-0808">Transferase</keyword>
<evidence type="ECO:0000256" key="9">
    <source>
        <dbReference type="SAM" id="Coils"/>
    </source>
</evidence>
<feature type="region of interest" description="Disordered" evidence="10">
    <location>
        <begin position="1200"/>
        <end position="1227"/>
    </location>
</feature>
<dbReference type="Pfam" id="PF00098">
    <property type="entry name" value="zf-CCHC"/>
    <property type="match status" value="1"/>
</dbReference>
<dbReference type="EMBL" id="CAMXCT030002868">
    <property type="protein sequence ID" value="CAL4788281.1"/>
    <property type="molecule type" value="Genomic_DNA"/>
</dbReference>
<feature type="compositionally biased region" description="Gly residues" evidence="10">
    <location>
        <begin position="741"/>
        <end position="751"/>
    </location>
</feature>
<dbReference type="EMBL" id="CAMXCT020002868">
    <property type="protein sequence ID" value="CAL1154344.1"/>
    <property type="molecule type" value="Genomic_DNA"/>
</dbReference>
<accession>A0A9P1G4R9</accession>
<evidence type="ECO:0000313" key="15">
    <source>
        <dbReference type="EMBL" id="CAL4788281.1"/>
    </source>
</evidence>
<evidence type="ECO:0000256" key="5">
    <source>
        <dbReference type="ARBA" id="ARBA00022759"/>
    </source>
</evidence>
<dbReference type="GO" id="GO:0004519">
    <property type="term" value="F:endonuclease activity"/>
    <property type="evidence" value="ECO:0007669"/>
    <property type="project" value="UniProtKB-KW"/>
</dbReference>
<keyword evidence="9" id="KW-0175">Coiled coil</keyword>
<evidence type="ECO:0000256" key="1">
    <source>
        <dbReference type="ARBA" id="ARBA00022679"/>
    </source>
</evidence>
<evidence type="ECO:0000313" key="14">
    <source>
        <dbReference type="EMBL" id="CAI4000969.1"/>
    </source>
</evidence>
<reference evidence="15 16" key="2">
    <citation type="submission" date="2024-05" db="EMBL/GenBank/DDBJ databases">
        <authorList>
            <person name="Chen Y."/>
            <person name="Shah S."/>
            <person name="Dougan E. K."/>
            <person name="Thang M."/>
            <person name="Chan C."/>
        </authorList>
    </citation>
    <scope>NUCLEOTIDE SEQUENCE [LARGE SCALE GENOMIC DNA]</scope>
</reference>
<dbReference type="SUPFAM" id="SSF57756">
    <property type="entry name" value="Retrovirus zinc finger-like domains"/>
    <property type="match status" value="1"/>
</dbReference>
<evidence type="ECO:0000256" key="7">
    <source>
        <dbReference type="ARBA" id="ARBA00022833"/>
    </source>
</evidence>
<evidence type="ECO:0000259" key="12">
    <source>
        <dbReference type="PROSITE" id="PS50994"/>
    </source>
</evidence>
<evidence type="ECO:0000256" key="8">
    <source>
        <dbReference type="PROSITE-ProRule" id="PRU00047"/>
    </source>
</evidence>
<dbReference type="GO" id="GO:0003676">
    <property type="term" value="F:nucleic acid binding"/>
    <property type="evidence" value="ECO:0007669"/>
    <property type="project" value="InterPro"/>
</dbReference>
<reference evidence="14" key="1">
    <citation type="submission" date="2022-10" db="EMBL/GenBank/DDBJ databases">
        <authorList>
            <person name="Chen Y."/>
            <person name="Dougan E. K."/>
            <person name="Chan C."/>
            <person name="Rhodes N."/>
            <person name="Thang M."/>
        </authorList>
    </citation>
    <scope>NUCLEOTIDE SEQUENCE</scope>
</reference>
<feature type="region of interest" description="Disordered" evidence="10">
    <location>
        <begin position="2127"/>
        <end position="2236"/>
    </location>
</feature>
<feature type="domain" description="CCHC-type" evidence="11">
    <location>
        <begin position="773"/>
        <end position="787"/>
    </location>
</feature>
<dbReference type="PROSITE" id="PS51999">
    <property type="entry name" value="ZF_GRF"/>
    <property type="match status" value="1"/>
</dbReference>
<organism evidence="14">
    <name type="scientific">Cladocopium goreaui</name>
    <dbReference type="NCBI Taxonomy" id="2562237"/>
    <lineage>
        <taxon>Eukaryota</taxon>
        <taxon>Sar</taxon>
        <taxon>Alveolata</taxon>
        <taxon>Dinophyceae</taxon>
        <taxon>Suessiales</taxon>
        <taxon>Symbiodiniaceae</taxon>
        <taxon>Cladocopium</taxon>
    </lineage>
</organism>
<feature type="region of interest" description="Disordered" evidence="10">
    <location>
        <begin position="727"/>
        <end position="753"/>
    </location>
</feature>
<dbReference type="Proteomes" id="UP001152797">
    <property type="component" value="Unassembled WGS sequence"/>
</dbReference>
<dbReference type="InterPro" id="IPR001878">
    <property type="entry name" value="Znf_CCHC"/>
</dbReference>
<dbReference type="PANTHER" id="PTHR37984:SF5">
    <property type="entry name" value="PROTEIN NYNRIN-LIKE"/>
    <property type="match status" value="1"/>
</dbReference>
<feature type="compositionally biased region" description="Basic and acidic residues" evidence="10">
    <location>
        <begin position="2145"/>
        <end position="2155"/>
    </location>
</feature>
<dbReference type="InterPro" id="IPR013103">
    <property type="entry name" value="RVT_2"/>
</dbReference>
<dbReference type="OrthoDB" id="426808at2759"/>
<sequence>MQHKIYSPPFVLSAGRCDAQRPELRLRQLQAGPVALPPATADPMAPQSAQLSATPPPATPVKATDPDAVPQPGAMGSEECKRQDLRFNFGQGAEARCEVLSMGVPQALQQDMPMYDEPDSGEPVFATPWQAMGGNQPAMEAKDFLPDGACEMGMCDTMLPGCREAQFKSLYFPRLVFNFSRPMYYENNTNNSQTTQMIKEAMAWAFSAMPEAIQVALQELEQREKELKQQTAVPNYGFGNYGQPNQQNQYGFNAGQQNNWFNQPQASGSTQQMPQAFGKWWNTQRRLTAQRMGVDSEGHSVEMPSKLMSHQAEIRFQHGLPYRITHDVVRKMIKQGMIPVDDGKSKDLGDLNIIGFYLDEDLGDDQISFDSSPPAGWAVAALAASAAVAALLSTAVAVVVLRSRWHTATGYEVPLQAKEPEQCEVGRLQYSATADGSICSIFHRKRIACLIILEDSGADHIAEVGVLYSVALAVANGAAAEGGWRDKDPPPQFSGEPEDFKEFLRDLEIWRHETEIPSKKHGAKLIRSLRGPAKAVCNEIEIEVLLSEAGYEAVIKKLKEFYQPHMEQAMPRAFERAIYGEPRKAKEGFGEFVVRQEGLFRALAEEGIKLEDTVKGYVLFRQSNLSAAQEDQITTWTQGTYGRAEVIRALRKLEKVTKEKSGKHYMTDDVEYQATEEREGTDEDSDGEYVYIGEHDLSRVYDEKEISEALATYQQVRRAIKDQKNSRGYFQPKGAASAKGGAAGSGKGFKGSGIKTGAKGTRVHVDLLKLRTRCARCGQVGHWARECANEPDARAKAKAESSSSKTGFFEVGEVSPSSSQHQCFHVTLGQFLSKNEQLIDNDKEIFTGLATDPTLGIVDTAAQGGLIGKAALDRLQSQLKQHGLRIKWSDKVAQAKGIGGEAQVVGVAEIPVGVGGINGLVEVTVVQEDVPFLLSIKFLKEVQAVVDLFQNQLEMRRFNNKTPLIHLPSGHVAVDVMQFSAGGWIVPTDAPMSSQKNSDFRFMTAASFSNSAFMLIDAGHDMGRRAQGGGSRDSARAVSNWRKVMDRVADLMEVARAQARVSSWQSSGSAYGSLSPPSHTMSARYLAHMWPTQASQAPSPMKNVEQQVKSEAYGELIKLGVFLGIRKCKNPAEVSPEDCGHPVNELCGAGNQSMREVWCKRCYARWMVDPTAMDKISKKEPLIVNGKHFQFQAKVTLKEASTPKMKSPPMPREVRMPLGPRSSEESVSAITITSSMMGSPRKEVMCKCGLKATQLQVRKEGPTQGRLFWKCTKRVCDFFLWDPQEQEWLQQQALQEKEDAIAKTMEAQEMAERQQLVQEAMDFAETRHHAVLAEERQQFAQQLECMKNQLCWMSAVAGEDRIGQVFQSPEMQEEAMRQEGAKNEGLVSGTKMETWLQENAPRACILQTSNEWDLWASKQFEDYEKPESHQQATLKVWYEQPQGGWQFHHGILPSFGSIPSRKAIGIFGGQLDWMDGLYGLGEERALSRGCRKGLNRSMATLKVAEVYSPPRVSQAAEELGHQPSGAFDLNTGYDLSTKKDRLRCWKQLRDEDPDLVVVCPPCGPFSILQGLNQSPEGQRVLQLKLAEGREHLKFAMQVFEWQVRRKKLALFEHPSTSKAWKEEEVERALSLPGVVRIRADLCQFGMAVKGKPNKKPTDFMLNGKEMARRLERRCKGEHEHQQLMGGLAKLAEKYPLKLCQAMIKGAEEDLAEALWTFATQTEEEDESADLMDALDEEVEKSGRQDPSSIQISKAALRPDQHDEALRMARAKNVVWRYVKEGFQCPVCAKTPKPRSARPAQLPKNFEPCKTVGLDVVYFPALDVRSQRPVLNMVDWGTGYQMLEPLYAMTAQHIWEKFYGTWVRTFGIPQVVIVDQGREFGKEFASLVSDSGSLLRVIGARAPWQQGKTERHGGLAKEIFDKVKEDVVPASDLEWRQCIHAVEAAKNRLFNRSGFSPAQRQFGYNMRLPASLGSDDEFDPAIVLNSAGMEMQRLLEIKHKAMEAFIKQTTSRAVAKAQLAKHRVPQEFAAGDVVYVYRVPLQRKRAKSDVNFEDREGRKATWVGPGVVVMLEGANAWLSIRGELWKCAREQLRKATPEEEEAKWMLDEEFEDLKIELSRKASKRGFRDITEWERPPPMMEHEESEEPPRQRPRIEEPQPPEAIESDGYTPTSAAADHRRNEQLDGTPLARQPDRLYAPNRELMNRVRQGRWNPYQGGAAPNREETEEQASDDEEKGDNDLWLYDEKRGTIVRMHNIERAVKFTPSAARGCPIPVRFLGSTRRTIKQHADGRITEAKENWRSAMGKKASEEGPSTWWVGYTEFKLRKVPTEVSLMVKRGSDEVLEKDIPAEEWEAWRVSDAAEWSKVEATGAVKVLTPAESKDVEEQLRDAGLTDRILPSRVVRRWKPSEQPGIPPTRKSRWCVRGDKDPDLLELSRHAPTVTTSTLSVVLQIGASKRWKSAVGDLRNAFMQSDALRRAAGRLFCRQPTGGLPTLQPDQLIEILASAYGLGDAPAHWRRSLKKVLFELGFQQSSMDPCVYKWFLGGELAGLLVVEVDDLFAVGNTEFFKGLEELRKRFQFGKFAFLQEQIEGSSFNGRRIRQKSDFGFQIDMEKFVTERLETVKLERGRLSNPEVEATEEEKNLVRAAVGSLTWAAKEGRPDAAATASLTASNLNQLRIKDIIELNKGIQAVKERPGLTLQIQGIPFEKLCWGVVTDASYANAPKGKSQGAFAVIAYEESMTSTGEGKCHILHWRSGKIHRVVNSTLAAETQSLSRGLAELTWTVTVFNEFVTYNFNMKEWEKALNERRLSALVSEDSQEELKRSVCIVDAKSLYDHLSKETVGTTSDKRTALEMQVIRQVLSETHANIKWVPHPRMIVDGLTKRGGNLNPLYDLIDTGRYRLFEGKKKVLGAVSCQHLAFNHVL</sequence>
<comment type="caution">
    <text evidence="14">The sequence shown here is derived from an EMBL/GenBank/DDBJ whole genome shotgun (WGS) entry which is preliminary data.</text>
</comment>
<keyword evidence="3" id="KW-0540">Nuclease</keyword>
<dbReference type="PROSITE" id="PS50994">
    <property type="entry name" value="INTEGRASE"/>
    <property type="match status" value="1"/>
</dbReference>
<feature type="compositionally biased region" description="Acidic residues" evidence="10">
    <location>
        <begin position="2223"/>
        <end position="2235"/>
    </location>
</feature>
<dbReference type="PROSITE" id="PS50158">
    <property type="entry name" value="ZF_CCHC"/>
    <property type="match status" value="1"/>
</dbReference>
<dbReference type="Gene3D" id="2.40.70.10">
    <property type="entry name" value="Acid Proteases"/>
    <property type="match status" value="1"/>
</dbReference>
<evidence type="ECO:0000256" key="10">
    <source>
        <dbReference type="SAM" id="MobiDB-lite"/>
    </source>
</evidence>
<feature type="domain" description="GRF-type" evidence="13">
    <location>
        <begin position="1246"/>
        <end position="1285"/>
    </location>
</feature>
<name>A0A9P1G4R9_9DINO</name>
<dbReference type="GO" id="GO:0016779">
    <property type="term" value="F:nucleotidyltransferase activity"/>
    <property type="evidence" value="ECO:0007669"/>
    <property type="project" value="UniProtKB-KW"/>
</dbReference>
<evidence type="ECO:0000256" key="2">
    <source>
        <dbReference type="ARBA" id="ARBA00022695"/>
    </source>
</evidence>
<keyword evidence="2" id="KW-0548">Nucleotidyltransferase</keyword>
<proteinExistence type="predicted"/>
<evidence type="ECO:0000256" key="4">
    <source>
        <dbReference type="ARBA" id="ARBA00022723"/>
    </source>
</evidence>
<gene>
    <name evidence="14" type="ORF">C1SCF055_LOCUS27047</name>
</gene>